<dbReference type="Pfam" id="PF01548">
    <property type="entry name" value="DEDD_Tnp_IS110"/>
    <property type="match status" value="1"/>
</dbReference>
<evidence type="ECO:0000259" key="2">
    <source>
        <dbReference type="Pfam" id="PF02371"/>
    </source>
</evidence>
<evidence type="ECO:0000313" key="4">
    <source>
        <dbReference type="Proteomes" id="UP000293925"/>
    </source>
</evidence>
<keyword evidence="4" id="KW-1185">Reference proteome</keyword>
<dbReference type="InterPro" id="IPR003346">
    <property type="entry name" value="Transposase_20"/>
</dbReference>
<feature type="domain" description="Transposase IS116/IS110/IS902 C-terminal" evidence="2">
    <location>
        <begin position="319"/>
        <end position="387"/>
    </location>
</feature>
<dbReference type="GO" id="GO:0003677">
    <property type="term" value="F:DNA binding"/>
    <property type="evidence" value="ECO:0007669"/>
    <property type="project" value="InterPro"/>
</dbReference>
<dbReference type="OrthoDB" id="9815354at2"/>
<feature type="domain" description="Transposase IS110-like N-terminal" evidence="1">
    <location>
        <begin position="31"/>
        <end position="175"/>
    </location>
</feature>
<dbReference type="NCBIfam" id="NF033542">
    <property type="entry name" value="transpos_IS110"/>
    <property type="match status" value="1"/>
</dbReference>
<protein>
    <submittedName>
        <fullName evidence="3">IS110 family transposase</fullName>
    </submittedName>
</protein>
<evidence type="ECO:0000313" key="3">
    <source>
        <dbReference type="EMBL" id="TCD13946.1"/>
    </source>
</evidence>
<dbReference type="Pfam" id="PF02371">
    <property type="entry name" value="Transposase_20"/>
    <property type="match status" value="1"/>
</dbReference>
<accession>A0A4R0P9S8</accession>
<organism evidence="3 4">
    <name type="scientific">Pedobacter psychrodurus</name>
    <dbReference type="NCBI Taxonomy" id="2530456"/>
    <lineage>
        <taxon>Bacteria</taxon>
        <taxon>Pseudomonadati</taxon>
        <taxon>Bacteroidota</taxon>
        <taxon>Sphingobacteriia</taxon>
        <taxon>Sphingobacteriales</taxon>
        <taxon>Sphingobacteriaceae</taxon>
        <taxon>Pedobacter</taxon>
    </lineage>
</organism>
<name>A0A4R0P9S8_9SPHI</name>
<dbReference type="PANTHER" id="PTHR33055">
    <property type="entry name" value="TRANSPOSASE FOR INSERTION SEQUENCE ELEMENT IS1111A"/>
    <property type="match status" value="1"/>
</dbReference>
<dbReference type="Proteomes" id="UP000293925">
    <property type="component" value="Unassembled WGS sequence"/>
</dbReference>
<dbReference type="GO" id="GO:0006313">
    <property type="term" value="P:DNA transposition"/>
    <property type="evidence" value="ECO:0007669"/>
    <property type="project" value="InterPro"/>
</dbReference>
<dbReference type="InterPro" id="IPR047650">
    <property type="entry name" value="Transpos_IS110"/>
</dbReference>
<evidence type="ECO:0000259" key="1">
    <source>
        <dbReference type="Pfam" id="PF01548"/>
    </source>
</evidence>
<dbReference type="GO" id="GO:0004803">
    <property type="term" value="F:transposase activity"/>
    <property type="evidence" value="ECO:0007669"/>
    <property type="project" value="InterPro"/>
</dbReference>
<dbReference type="AlphaFoldDB" id="A0A4R0P9S8"/>
<dbReference type="InterPro" id="IPR002525">
    <property type="entry name" value="Transp_IS110-like_N"/>
</dbReference>
<sequence length="466" mass="52659">MNFMSKGQKNTEKKQGLKEIVQLPLVNANAAGIDIGDTLHVVAVPEGCCNGSYVRDFGTFTDDLLAIVEWLTECGITTVAMESTGIYWKNLGMLLIERGFEVYLVNARHTRNISGKKNDQSDAQWIQKLHSCGLLKNCFLPDDQTDVLRTLVRHRRNLIRDSSTTVLRMQKALELMNLKIHTVISDLMGKTGRAMIEAILSGERQAENFLSFVDSRIKADRSIIVSSLKGNWREEQLFLLEQNYTQYKFFQTQLVQCEQKIEYQLQQMHARNNDGIAEPEKEIKLTPTGRLFNQKKTKNQPFFNTQAYLKGIHGIDVLDIYGLSEVSALEILSETGTDLLKWPSAAHFASWLNLCPNNKISGGKLISSKLQRKKPNAAAQAFRMAAGGVQNSNHLLGHFFRKMKSKGGYKYAIVATARKLACIYYKMVTEKQSFNPLNNEEHLQKQKKVRIAALEKALNALKLQVA</sequence>
<gene>
    <name evidence="3" type="ORF">EZ456_24890</name>
</gene>
<proteinExistence type="predicted"/>
<dbReference type="PANTHER" id="PTHR33055:SF13">
    <property type="entry name" value="TRANSPOSASE"/>
    <property type="match status" value="1"/>
</dbReference>
<dbReference type="EMBL" id="SJSO01000052">
    <property type="protein sequence ID" value="TCD13946.1"/>
    <property type="molecule type" value="Genomic_DNA"/>
</dbReference>
<comment type="caution">
    <text evidence="3">The sequence shown here is derived from an EMBL/GenBank/DDBJ whole genome shotgun (WGS) entry which is preliminary data.</text>
</comment>
<reference evidence="3 4" key="1">
    <citation type="submission" date="2019-02" db="EMBL/GenBank/DDBJ databases">
        <title>Pedobacter sp. RP-3-21 sp. nov., isolated from Arctic soil.</title>
        <authorList>
            <person name="Dahal R.H."/>
        </authorList>
    </citation>
    <scope>NUCLEOTIDE SEQUENCE [LARGE SCALE GENOMIC DNA]</scope>
    <source>
        <strain evidence="3 4">RP-3-21</strain>
    </source>
</reference>